<dbReference type="Pfam" id="PF07603">
    <property type="entry name" value="Lcl_C"/>
    <property type="match status" value="1"/>
</dbReference>
<gene>
    <name evidence="3" type="ORF">CRECT_1634</name>
</gene>
<feature type="chain" id="PRO_5026343525" evidence="1">
    <location>
        <begin position="21"/>
        <end position="188"/>
    </location>
</feature>
<organism evidence="3 4">
    <name type="scientific">Campylobacter rectus</name>
    <name type="common">Wolinella recta</name>
    <dbReference type="NCBI Taxonomy" id="203"/>
    <lineage>
        <taxon>Bacteria</taxon>
        <taxon>Pseudomonadati</taxon>
        <taxon>Campylobacterota</taxon>
        <taxon>Epsilonproteobacteria</taxon>
        <taxon>Campylobacterales</taxon>
        <taxon>Campylobacteraceae</taxon>
        <taxon>Campylobacter</taxon>
    </lineage>
</organism>
<sequence length="188" mass="21510">MTKFTSALLACLLCSSAAFGFDPIGFIKKTVSDEGDITAGFDRNNRLGVVKDDVYKLMWQDSYGKDMSPLVIPSIEEQNSHDKLVTYAEAVRYCDDLNFAGFDDWRLPTVNELLSITDDTRFNPAINKAFKNVAYKINDKGEKIYGRYWSSTKYADDSSNAWFVNFRDGDGDWSDISLRYFVRCVRQY</sequence>
<feature type="domain" description="Lcl C-terminal" evidence="2">
    <location>
        <begin position="48"/>
        <end position="186"/>
    </location>
</feature>
<feature type="signal peptide" evidence="1">
    <location>
        <begin position="1"/>
        <end position="20"/>
    </location>
</feature>
<dbReference type="PANTHER" id="PTHR35812:SF1">
    <property type="entry name" value="LIPOPROTEIN"/>
    <property type="match status" value="1"/>
</dbReference>
<dbReference type="Proteomes" id="UP000502377">
    <property type="component" value="Chromosome"/>
</dbReference>
<evidence type="ECO:0000313" key="4">
    <source>
        <dbReference type="Proteomes" id="UP000502377"/>
    </source>
</evidence>
<reference evidence="3 4" key="1">
    <citation type="submission" date="2016-07" db="EMBL/GenBank/DDBJ databases">
        <title>Comparative genomics of the Campylobacter concisus group.</title>
        <authorList>
            <person name="Miller W.G."/>
            <person name="Yee E."/>
            <person name="Chapman M.H."/>
            <person name="Huynh S."/>
            <person name="Bono J.L."/>
            <person name="On S.L.W."/>
            <person name="StLeger J."/>
            <person name="Foster G."/>
            <person name="Parker C.T."/>
        </authorList>
    </citation>
    <scope>NUCLEOTIDE SEQUENCE [LARGE SCALE GENOMIC DNA]</scope>
    <source>
        <strain evidence="3 4">ATCC 33238</strain>
    </source>
</reference>
<evidence type="ECO:0000256" key="1">
    <source>
        <dbReference type="SAM" id="SignalP"/>
    </source>
</evidence>
<keyword evidence="1" id="KW-0732">Signal</keyword>
<dbReference type="PANTHER" id="PTHR35812">
    <property type="entry name" value="LIPOPROTEIN"/>
    <property type="match status" value="1"/>
</dbReference>
<dbReference type="EMBL" id="CP012543">
    <property type="protein sequence ID" value="QCD47269.1"/>
    <property type="molecule type" value="Genomic_DNA"/>
</dbReference>
<evidence type="ECO:0000313" key="3">
    <source>
        <dbReference type="EMBL" id="QCD47269.1"/>
    </source>
</evidence>
<name>A0A6G5QNR6_CAMRE</name>
<proteinExistence type="predicted"/>
<evidence type="ECO:0000259" key="2">
    <source>
        <dbReference type="Pfam" id="PF07603"/>
    </source>
</evidence>
<dbReference type="AlphaFoldDB" id="A0A6G5QNR6"/>
<protein>
    <submittedName>
        <fullName evidence="3">Putative DUF1566 domain protein</fullName>
    </submittedName>
</protein>
<dbReference type="KEGG" id="crx:CRECT_1634"/>
<accession>A0A6G5QNR6</accession>
<dbReference type="InterPro" id="IPR011460">
    <property type="entry name" value="Lcl_C"/>
</dbReference>
<dbReference type="RefSeq" id="WP_004320825.1">
    <property type="nucleotide sequence ID" value="NZ_CP012543.1"/>
</dbReference>